<dbReference type="Proteomes" id="UP001189429">
    <property type="component" value="Unassembled WGS sequence"/>
</dbReference>
<feature type="transmembrane region" description="Helical" evidence="1">
    <location>
        <begin position="264"/>
        <end position="280"/>
    </location>
</feature>
<sequence>MLARDAATQTALIVRHFDVADGMAMDGFDTHEYKKDNFPGAAVLGVAGIHLLPVFLAVFNVKEVVLVVLPGFQMEGVALVMLGNMFLMGVNLCMLLRVASAMTMIILPIVTLELVLTALGICLPAFQLIQADGVPLVGVVDIRGVGGPQTVVVFVVVIFVFVIFLQTVVPIVLAIFLLLVFLMLAMVPISLLGGIVVLISLPVFLLGLFEVLAWAIVMLTFVLRIFLAIFLPIFAVLFFMLGRFVLQAVVPMFLLLIVRMARRISIVLGMMITLVVQSFLRRVALIFLSDADDLPADILVTLAEDGAFVPDALLTEYRPRLKNKF</sequence>
<evidence type="ECO:0000256" key="1">
    <source>
        <dbReference type="SAM" id="Phobius"/>
    </source>
</evidence>
<feature type="transmembrane region" description="Helical" evidence="1">
    <location>
        <begin position="172"/>
        <end position="205"/>
    </location>
</feature>
<accession>A0ABN9S322</accession>
<evidence type="ECO:0000313" key="3">
    <source>
        <dbReference type="Proteomes" id="UP001189429"/>
    </source>
</evidence>
<keyword evidence="1" id="KW-1133">Transmembrane helix</keyword>
<proteinExistence type="predicted"/>
<gene>
    <name evidence="2" type="ORF">PCOR1329_LOCUS26094</name>
</gene>
<organism evidence="2 3">
    <name type="scientific">Prorocentrum cordatum</name>
    <dbReference type="NCBI Taxonomy" id="2364126"/>
    <lineage>
        <taxon>Eukaryota</taxon>
        <taxon>Sar</taxon>
        <taxon>Alveolata</taxon>
        <taxon>Dinophyceae</taxon>
        <taxon>Prorocentrales</taxon>
        <taxon>Prorocentraceae</taxon>
        <taxon>Prorocentrum</taxon>
    </lineage>
</organism>
<comment type="caution">
    <text evidence="2">The sequence shown here is derived from an EMBL/GenBank/DDBJ whole genome shotgun (WGS) entry which is preliminary data.</text>
</comment>
<keyword evidence="1" id="KW-0812">Transmembrane</keyword>
<feature type="transmembrane region" description="Helical" evidence="1">
    <location>
        <begin position="79"/>
        <end position="98"/>
    </location>
</feature>
<keyword evidence="1" id="KW-0472">Membrane</keyword>
<dbReference type="EMBL" id="CAUYUJ010009224">
    <property type="protein sequence ID" value="CAK0826157.1"/>
    <property type="molecule type" value="Genomic_DNA"/>
</dbReference>
<keyword evidence="3" id="KW-1185">Reference proteome</keyword>
<reference evidence="2" key="1">
    <citation type="submission" date="2023-10" db="EMBL/GenBank/DDBJ databases">
        <authorList>
            <person name="Chen Y."/>
            <person name="Shah S."/>
            <person name="Dougan E. K."/>
            <person name="Thang M."/>
            <person name="Chan C."/>
        </authorList>
    </citation>
    <scope>NUCLEOTIDE SEQUENCE [LARGE SCALE GENOMIC DNA]</scope>
</reference>
<feature type="transmembrane region" description="Helical" evidence="1">
    <location>
        <begin position="38"/>
        <end position="59"/>
    </location>
</feature>
<feature type="transmembrane region" description="Helical" evidence="1">
    <location>
        <begin position="105"/>
        <end position="126"/>
    </location>
</feature>
<protein>
    <submittedName>
        <fullName evidence="2">Uncharacterized protein</fullName>
    </submittedName>
</protein>
<name>A0ABN9S322_9DINO</name>
<evidence type="ECO:0000313" key="2">
    <source>
        <dbReference type="EMBL" id="CAK0826157.1"/>
    </source>
</evidence>
<feature type="transmembrane region" description="Helical" evidence="1">
    <location>
        <begin position="146"/>
        <end position="165"/>
    </location>
</feature>